<comment type="caution">
    <text evidence="2">The sequence shown here is derived from an EMBL/GenBank/DDBJ whole genome shotgun (WGS) entry which is preliminary data.</text>
</comment>
<evidence type="ECO:0000313" key="2">
    <source>
        <dbReference type="EMBL" id="KAJ7384387.1"/>
    </source>
</evidence>
<organism evidence="2 3">
    <name type="scientific">Desmophyllum pertusum</name>
    <dbReference type="NCBI Taxonomy" id="174260"/>
    <lineage>
        <taxon>Eukaryota</taxon>
        <taxon>Metazoa</taxon>
        <taxon>Cnidaria</taxon>
        <taxon>Anthozoa</taxon>
        <taxon>Hexacorallia</taxon>
        <taxon>Scleractinia</taxon>
        <taxon>Caryophylliina</taxon>
        <taxon>Caryophylliidae</taxon>
        <taxon>Desmophyllum</taxon>
    </lineage>
</organism>
<feature type="compositionally biased region" description="Polar residues" evidence="1">
    <location>
        <begin position="71"/>
        <end position="95"/>
    </location>
</feature>
<dbReference type="OrthoDB" id="430326at2759"/>
<sequence>MAEFKAILEEAWFTPLPKERFPGNGFKHVFIGPSGVQAGNECTCKINKNTLTLKAIEKPTGSGKFKAPNGQDRTASSLVDRLQNAQKHSGKQGKQSMDRMKFILWNCNVSL</sequence>
<proteinExistence type="predicted"/>
<name>A0A9X0D245_9CNID</name>
<protein>
    <submittedName>
        <fullName evidence="2">Uncharacterized protein</fullName>
    </submittedName>
</protein>
<dbReference type="AlphaFoldDB" id="A0A9X0D245"/>
<accession>A0A9X0D245</accession>
<keyword evidence="3" id="KW-1185">Reference proteome</keyword>
<gene>
    <name evidence="2" type="ORF">OS493_021795</name>
</gene>
<feature type="region of interest" description="Disordered" evidence="1">
    <location>
        <begin position="59"/>
        <end position="95"/>
    </location>
</feature>
<dbReference type="EMBL" id="MU825887">
    <property type="protein sequence ID" value="KAJ7384387.1"/>
    <property type="molecule type" value="Genomic_DNA"/>
</dbReference>
<reference evidence="2" key="1">
    <citation type="submission" date="2023-01" db="EMBL/GenBank/DDBJ databases">
        <title>Genome assembly of the deep-sea coral Lophelia pertusa.</title>
        <authorList>
            <person name="Herrera S."/>
            <person name="Cordes E."/>
        </authorList>
    </citation>
    <scope>NUCLEOTIDE SEQUENCE</scope>
    <source>
        <strain evidence="2">USNM1676648</strain>
        <tissue evidence="2">Polyp</tissue>
    </source>
</reference>
<dbReference type="Proteomes" id="UP001163046">
    <property type="component" value="Unassembled WGS sequence"/>
</dbReference>
<evidence type="ECO:0000313" key="3">
    <source>
        <dbReference type="Proteomes" id="UP001163046"/>
    </source>
</evidence>
<evidence type="ECO:0000256" key="1">
    <source>
        <dbReference type="SAM" id="MobiDB-lite"/>
    </source>
</evidence>